<dbReference type="SUPFAM" id="SSF51621">
    <property type="entry name" value="Phosphoenolpyruvate/pyruvate domain"/>
    <property type="match status" value="1"/>
</dbReference>
<evidence type="ECO:0000259" key="4">
    <source>
        <dbReference type="Pfam" id="PF03328"/>
    </source>
</evidence>
<keyword evidence="6" id="KW-1185">Reference proteome</keyword>
<dbReference type="RefSeq" id="WP_206557440.1">
    <property type="nucleotide sequence ID" value="NZ_JAFKDB010000015.1"/>
</dbReference>
<protein>
    <recommendedName>
        <fullName evidence="4">HpcH/HpaI aldolase/citrate lyase domain-containing protein</fullName>
    </recommendedName>
</protein>
<accession>A0ABS3BEF5</accession>
<dbReference type="PANTHER" id="PTHR32308:SF0">
    <property type="entry name" value="HPCH_HPAI ALDOLASE_CITRATE LYASE DOMAIN-CONTAINING PROTEIN"/>
    <property type="match status" value="1"/>
</dbReference>
<name>A0ABS3BEF5_9GAMM</name>
<comment type="cofactor">
    <cofactor evidence="1">
        <name>Mg(2+)</name>
        <dbReference type="ChEBI" id="CHEBI:18420"/>
    </cofactor>
</comment>
<sequence length="677" mass="76281">MEETIDSAVQALHSPTESLRQPLSDRYRSIMFLPLKSVDKIDTLNSDWFVIDLQDSVPPADKDRVREAWRENLRSPLLTQRNLIVRVNELDVAEHLEKDLEAMIHPGINALLLPMLETAEDVRRFDELVTLAEKHQKIPQGSIKFICLLETPAAVINARDLATASARNIALSFGHADLLNCTMGEKGWDTLLLPRSMLVLAARAAQLEVIESPFFELDDIMAFEQQCERSKRLGFTGIFVLHPRQLQTANRVFSEKRSKVENAQRILSSGSKGCFVDRGTMLGPPFVKRLKKICERGYFEFDIEHPQGNVTGRVIEHTPELSDILRSGCFSSPYEVTITSAWLTYWHTLCFTGNPLEYNNKKAIEHGLSEVPIPFNLLLAYVLCVAVEVLTEKCFLHLSVEQARYHSPVYPGDTLHARISLIQAEPARQGSAAVLTTFHELLDTDQKPVFSAIKKTLFDQALPSVGPTRAQYNLPVGLTRDQTLRVKFGQASPSSNHGSIGEQKAIRAGELILHSDSRLLGRTENTQFNTLFRNTLPIHGNYARHQEQDIVTCGLLILPMVLGVASRDLKPLIDHEIDHCFHTNKVHPNTSLGGVSYIREIAPYNEYYDCVKLRTLGLKQVDVCQELANTKFPLALFETTLQRPRAVEDLCQVYLPYLAGKIVLVCDWTAYRPCQPQ</sequence>
<dbReference type="Gene3D" id="3.20.20.60">
    <property type="entry name" value="Phosphoenolpyruvate-binding domains"/>
    <property type="match status" value="1"/>
</dbReference>
<dbReference type="Gene3D" id="3.10.129.10">
    <property type="entry name" value="Hotdog Thioesterase"/>
    <property type="match status" value="1"/>
</dbReference>
<evidence type="ECO:0000256" key="3">
    <source>
        <dbReference type="ARBA" id="ARBA00022842"/>
    </source>
</evidence>
<keyword evidence="3" id="KW-0460">Magnesium</keyword>
<reference evidence="5 6" key="1">
    <citation type="submission" date="2021-02" db="EMBL/GenBank/DDBJ databases">
        <title>PHA producing bacteria isolated from coastal sediment in Guangdong, Shenzhen.</title>
        <authorList>
            <person name="Zheng W."/>
            <person name="Yu S."/>
            <person name="Huang Y."/>
        </authorList>
    </citation>
    <scope>NUCLEOTIDE SEQUENCE [LARGE SCALE GENOMIC DNA]</scope>
    <source>
        <strain evidence="5 6">TN21-5</strain>
    </source>
</reference>
<comment type="caution">
    <text evidence="5">The sequence shown here is derived from an EMBL/GenBank/DDBJ whole genome shotgun (WGS) entry which is preliminary data.</text>
</comment>
<organism evidence="5 6">
    <name type="scientific">Marinobacter daepoensis</name>
    <dbReference type="NCBI Taxonomy" id="262077"/>
    <lineage>
        <taxon>Bacteria</taxon>
        <taxon>Pseudomonadati</taxon>
        <taxon>Pseudomonadota</taxon>
        <taxon>Gammaproteobacteria</taxon>
        <taxon>Pseudomonadales</taxon>
        <taxon>Marinobacteraceae</taxon>
        <taxon>Marinobacter</taxon>
    </lineage>
</organism>
<evidence type="ECO:0000256" key="2">
    <source>
        <dbReference type="ARBA" id="ARBA00022723"/>
    </source>
</evidence>
<dbReference type="InterPro" id="IPR005000">
    <property type="entry name" value="Aldolase/citrate-lyase_domain"/>
</dbReference>
<dbReference type="InterPro" id="IPR015813">
    <property type="entry name" value="Pyrv/PenolPyrv_kinase-like_dom"/>
</dbReference>
<dbReference type="InterPro" id="IPR029069">
    <property type="entry name" value="HotDog_dom_sf"/>
</dbReference>
<evidence type="ECO:0000256" key="1">
    <source>
        <dbReference type="ARBA" id="ARBA00001946"/>
    </source>
</evidence>
<feature type="domain" description="HpcH/HpaI aldolase/citrate lyase" evidence="4">
    <location>
        <begin position="28"/>
        <end position="243"/>
    </location>
</feature>
<dbReference type="Pfam" id="PF03328">
    <property type="entry name" value="HpcH_HpaI"/>
    <property type="match status" value="1"/>
</dbReference>
<keyword evidence="2" id="KW-0479">Metal-binding</keyword>
<gene>
    <name evidence="5" type="ORF">JYP53_09510</name>
</gene>
<evidence type="ECO:0000313" key="6">
    <source>
        <dbReference type="Proteomes" id="UP000664344"/>
    </source>
</evidence>
<evidence type="ECO:0000313" key="5">
    <source>
        <dbReference type="EMBL" id="MBN7770132.1"/>
    </source>
</evidence>
<dbReference type="SUPFAM" id="SSF54637">
    <property type="entry name" value="Thioesterase/thiol ester dehydrase-isomerase"/>
    <property type="match status" value="1"/>
</dbReference>
<proteinExistence type="predicted"/>
<dbReference type="EMBL" id="JAFKDB010000015">
    <property type="protein sequence ID" value="MBN7770132.1"/>
    <property type="molecule type" value="Genomic_DNA"/>
</dbReference>
<dbReference type="Proteomes" id="UP000664344">
    <property type="component" value="Unassembled WGS sequence"/>
</dbReference>
<dbReference type="InterPro" id="IPR040442">
    <property type="entry name" value="Pyrv_kinase-like_dom_sf"/>
</dbReference>
<dbReference type="PANTHER" id="PTHR32308">
    <property type="entry name" value="LYASE BETA SUBUNIT, PUTATIVE (AFU_ORTHOLOGUE AFUA_4G13030)-RELATED"/>
    <property type="match status" value="1"/>
</dbReference>